<keyword evidence="4" id="KW-0808">Transferase</keyword>
<dbReference type="GO" id="GO:0016020">
    <property type="term" value="C:membrane"/>
    <property type="evidence" value="ECO:0007669"/>
    <property type="project" value="TreeGrafter"/>
</dbReference>
<feature type="transmembrane region" description="Helical" evidence="2">
    <location>
        <begin position="226"/>
        <end position="244"/>
    </location>
</feature>
<feature type="domain" description="Acyltransferase 3" evidence="3">
    <location>
        <begin position="19"/>
        <end position="343"/>
    </location>
</feature>
<evidence type="ECO:0000256" key="2">
    <source>
        <dbReference type="SAM" id="Phobius"/>
    </source>
</evidence>
<name>A0A918A8S6_9ACTN</name>
<dbReference type="AlphaFoldDB" id="A0A918A8S6"/>
<evidence type="ECO:0000259" key="3">
    <source>
        <dbReference type="Pfam" id="PF01757"/>
    </source>
</evidence>
<organism evidence="4 5">
    <name type="scientific">Nonomuraea glycinis</name>
    <dbReference type="NCBI Taxonomy" id="2047744"/>
    <lineage>
        <taxon>Bacteria</taxon>
        <taxon>Bacillati</taxon>
        <taxon>Actinomycetota</taxon>
        <taxon>Actinomycetes</taxon>
        <taxon>Streptosporangiales</taxon>
        <taxon>Streptosporangiaceae</taxon>
        <taxon>Nonomuraea</taxon>
    </lineage>
</organism>
<dbReference type="GO" id="GO:0016747">
    <property type="term" value="F:acyltransferase activity, transferring groups other than amino-acyl groups"/>
    <property type="evidence" value="ECO:0007669"/>
    <property type="project" value="InterPro"/>
</dbReference>
<dbReference type="GO" id="GO:0009103">
    <property type="term" value="P:lipopolysaccharide biosynthetic process"/>
    <property type="evidence" value="ECO:0007669"/>
    <property type="project" value="TreeGrafter"/>
</dbReference>
<comment type="caution">
    <text evidence="4">The sequence shown here is derived from an EMBL/GenBank/DDBJ whole genome shotgun (WGS) entry which is preliminary data.</text>
</comment>
<evidence type="ECO:0000256" key="1">
    <source>
        <dbReference type="SAM" id="MobiDB-lite"/>
    </source>
</evidence>
<accession>A0A918A8S6</accession>
<dbReference type="PANTHER" id="PTHR23028:SF53">
    <property type="entry name" value="ACYL_TRANSF_3 DOMAIN-CONTAINING PROTEIN"/>
    <property type="match status" value="1"/>
</dbReference>
<feature type="transmembrane region" description="Helical" evidence="2">
    <location>
        <begin position="23"/>
        <end position="44"/>
    </location>
</feature>
<feature type="transmembrane region" description="Helical" evidence="2">
    <location>
        <begin position="201"/>
        <end position="219"/>
    </location>
</feature>
<feature type="transmembrane region" description="Helical" evidence="2">
    <location>
        <begin position="136"/>
        <end position="153"/>
    </location>
</feature>
<proteinExistence type="predicted"/>
<keyword evidence="2" id="KW-0472">Membrane</keyword>
<dbReference type="Proteomes" id="UP000660745">
    <property type="component" value="Unassembled WGS sequence"/>
</dbReference>
<keyword evidence="2" id="KW-1133">Transmembrane helix</keyword>
<dbReference type="InterPro" id="IPR050879">
    <property type="entry name" value="Acyltransferase_3"/>
</dbReference>
<dbReference type="EMBL" id="BMNK01000007">
    <property type="protein sequence ID" value="GGP09123.1"/>
    <property type="molecule type" value="Genomic_DNA"/>
</dbReference>
<keyword evidence="2" id="KW-0812">Transmembrane</keyword>
<dbReference type="PANTHER" id="PTHR23028">
    <property type="entry name" value="ACETYLTRANSFERASE"/>
    <property type="match status" value="1"/>
</dbReference>
<dbReference type="RefSeq" id="WP_225277225.1">
    <property type="nucleotide sequence ID" value="NZ_BMNK01000007.1"/>
</dbReference>
<evidence type="ECO:0000313" key="5">
    <source>
        <dbReference type="Proteomes" id="UP000660745"/>
    </source>
</evidence>
<feature type="transmembrane region" description="Helical" evidence="2">
    <location>
        <begin position="264"/>
        <end position="285"/>
    </location>
</feature>
<feature type="transmembrane region" description="Helical" evidence="2">
    <location>
        <begin position="325"/>
        <end position="346"/>
    </location>
</feature>
<gene>
    <name evidence="4" type="ORF">GCM10012278_43570</name>
</gene>
<reference evidence="4" key="1">
    <citation type="journal article" date="2014" name="Int. J. Syst. Evol. Microbiol.">
        <title>Complete genome sequence of Corynebacterium casei LMG S-19264T (=DSM 44701T), isolated from a smear-ripened cheese.</title>
        <authorList>
            <consortium name="US DOE Joint Genome Institute (JGI-PGF)"/>
            <person name="Walter F."/>
            <person name="Albersmeier A."/>
            <person name="Kalinowski J."/>
            <person name="Ruckert C."/>
        </authorList>
    </citation>
    <scope>NUCLEOTIDE SEQUENCE</scope>
    <source>
        <strain evidence="4">CGMCC 4.7430</strain>
    </source>
</reference>
<protein>
    <submittedName>
        <fullName evidence="4">Acyltransferase</fullName>
    </submittedName>
</protein>
<reference evidence="4" key="2">
    <citation type="submission" date="2020-09" db="EMBL/GenBank/DDBJ databases">
        <authorList>
            <person name="Sun Q."/>
            <person name="Zhou Y."/>
        </authorList>
    </citation>
    <scope>NUCLEOTIDE SEQUENCE</scope>
    <source>
        <strain evidence="4">CGMCC 4.7430</strain>
    </source>
</reference>
<feature type="region of interest" description="Disordered" evidence="1">
    <location>
        <begin position="356"/>
        <end position="376"/>
    </location>
</feature>
<keyword evidence="4" id="KW-0012">Acyltransferase</keyword>
<evidence type="ECO:0000313" key="4">
    <source>
        <dbReference type="EMBL" id="GGP09123.1"/>
    </source>
</evidence>
<feature type="transmembrane region" description="Helical" evidence="2">
    <location>
        <begin position="56"/>
        <end position="83"/>
    </location>
</feature>
<feature type="transmembrane region" description="Helical" evidence="2">
    <location>
        <begin position="292"/>
        <end position="319"/>
    </location>
</feature>
<feature type="transmembrane region" description="Helical" evidence="2">
    <location>
        <begin position="160"/>
        <end position="189"/>
    </location>
</feature>
<feature type="transmembrane region" description="Helical" evidence="2">
    <location>
        <begin position="95"/>
        <end position="116"/>
    </location>
</feature>
<dbReference type="InterPro" id="IPR002656">
    <property type="entry name" value="Acyl_transf_3_dom"/>
</dbReference>
<sequence>MAVHHPNRPKHAHGDGRLAELDLLRFIAALAVLAFHYLVAYASVWGDRPAELFPAVAPVAGLGILGVELFFMISGFVILMSAWGRGLGAFARSRVVRLYPAYWLSLIAVAALYGLTSATALNPKLSPEHYLVNASMFQRLFKITDAAGVYWSLWAELRFYLLIAILVLVGVTYGRVLVFGGVWLAAALGAELLGDPVLNEIVMPRYAPYFVAGMALYLIHKHGSAWLPWIYFVAGWAMSLHSALERVHGRIKVAGFKNMPVTDLSVIITITVIFAVMALVALGLLRVRSRGWLTALGATTYPLYLFHSTIAVALIPLLVGDLPPWVVATVTTLAAVLLSYAVYFFAERPIQRLMKPRRTPQSTSTPAVQDEKASVP</sequence>
<keyword evidence="5" id="KW-1185">Reference proteome</keyword>
<dbReference type="Pfam" id="PF01757">
    <property type="entry name" value="Acyl_transf_3"/>
    <property type="match status" value="1"/>
</dbReference>